<gene>
    <name evidence="1" type="ORF">CCS41_09295</name>
</gene>
<dbReference type="KEGG" id="fsm:CCS41_09295"/>
<reference evidence="1 2" key="1">
    <citation type="submission" date="2017-05" db="EMBL/GenBank/DDBJ databases">
        <title>Genome sequence of Candidatus Fukatsuia symbiotica and Candidatus Hamiltonella defensa from Acyrthosiphon pisum strain 5D.</title>
        <authorList>
            <person name="Patel V.A."/>
            <person name="Chevignon G."/>
            <person name="Russell J.A."/>
            <person name="Oliver K.M."/>
        </authorList>
    </citation>
    <scope>NUCLEOTIDE SEQUENCE [LARGE SCALE GENOMIC DNA]</scope>
    <source>
        <strain evidence="1 2">5D</strain>
    </source>
</reference>
<evidence type="ECO:0000313" key="2">
    <source>
        <dbReference type="Proteomes" id="UP000261875"/>
    </source>
</evidence>
<dbReference type="EMBL" id="CP021659">
    <property type="protein sequence ID" value="AWK14625.1"/>
    <property type="molecule type" value="Genomic_DNA"/>
</dbReference>
<dbReference type="AlphaFoldDB" id="A0A2U8I974"/>
<keyword evidence="2" id="KW-1185">Reference proteome</keyword>
<dbReference type="STRING" id="1878942.GCA_900128755_01420"/>
<dbReference type="OrthoDB" id="9768249at2"/>
<sequence>MAEHISGYGRQGTARFSRIMSSSTADIRTRINRLSEQLSGDGMRVLQPSDDVVASARNLQVQSENTVIAQYQKNNQSLQISFGAQGRRIEASKYPPAKPGALIISP</sequence>
<evidence type="ECO:0000313" key="1">
    <source>
        <dbReference type="EMBL" id="AWK14625.1"/>
    </source>
</evidence>
<accession>A0A2U8I974</accession>
<organism evidence="1 2">
    <name type="scientific">Candidatus Fukatsuia symbiotica</name>
    <dbReference type="NCBI Taxonomy" id="1878942"/>
    <lineage>
        <taxon>Bacteria</taxon>
        <taxon>Pseudomonadati</taxon>
        <taxon>Pseudomonadota</taxon>
        <taxon>Gammaproteobacteria</taxon>
        <taxon>Enterobacterales</taxon>
        <taxon>Yersiniaceae</taxon>
        <taxon>Candidatus Fukatsuia</taxon>
    </lineage>
</organism>
<protein>
    <recommendedName>
        <fullName evidence="3">Flagellin N-terminal domain-containing protein</fullName>
    </recommendedName>
</protein>
<proteinExistence type="predicted"/>
<evidence type="ECO:0008006" key="3">
    <source>
        <dbReference type="Google" id="ProtNLM"/>
    </source>
</evidence>
<name>A0A2U8I974_9GAMM</name>
<dbReference type="Proteomes" id="UP000261875">
    <property type="component" value="Chromosome"/>
</dbReference>
<dbReference type="RefSeq" id="WP_072550121.1">
    <property type="nucleotide sequence ID" value="NZ_CP021659.1"/>
</dbReference>